<comment type="caution">
    <text evidence="1">The sequence shown here is derived from an EMBL/GenBank/DDBJ whole genome shotgun (WGS) entry which is preliminary data.</text>
</comment>
<evidence type="ECO:0000313" key="1">
    <source>
        <dbReference type="EMBL" id="MCB7387852.1"/>
    </source>
</evidence>
<name>A0ABS8DHH3_9FIRM</name>
<accession>A0ABS8DHH3</accession>
<reference evidence="1 2" key="1">
    <citation type="submission" date="2021-10" db="EMBL/GenBank/DDBJ databases">
        <title>Collection of gut derived symbiotic bacterial strains cultured from healthy donors.</title>
        <authorList>
            <person name="Lin H."/>
            <person name="Littmann E."/>
            <person name="Kohout C."/>
            <person name="Pamer E.G."/>
        </authorList>
    </citation>
    <scope>NUCLEOTIDE SEQUENCE [LARGE SCALE GENOMIC DNA]</scope>
    <source>
        <strain evidence="1 2">DFI.1.165</strain>
    </source>
</reference>
<evidence type="ECO:0000313" key="2">
    <source>
        <dbReference type="Proteomes" id="UP001299546"/>
    </source>
</evidence>
<dbReference type="RefSeq" id="WP_066734672.1">
    <property type="nucleotide sequence ID" value="NZ_JAJCIQ010000007.1"/>
</dbReference>
<protein>
    <submittedName>
        <fullName evidence="1">Uncharacterized protein</fullName>
    </submittedName>
</protein>
<gene>
    <name evidence="1" type="ORF">LIZ65_11180</name>
</gene>
<dbReference type="EMBL" id="JAJCIS010000006">
    <property type="protein sequence ID" value="MCB7387852.1"/>
    <property type="molecule type" value="Genomic_DNA"/>
</dbReference>
<organism evidence="1 2">
    <name type="scientific">Bariatricus massiliensis</name>
    <dbReference type="NCBI Taxonomy" id="1745713"/>
    <lineage>
        <taxon>Bacteria</taxon>
        <taxon>Bacillati</taxon>
        <taxon>Bacillota</taxon>
        <taxon>Clostridia</taxon>
        <taxon>Lachnospirales</taxon>
        <taxon>Lachnospiraceae</taxon>
        <taxon>Bariatricus</taxon>
    </lineage>
</organism>
<dbReference type="Proteomes" id="UP001299546">
    <property type="component" value="Unassembled WGS sequence"/>
</dbReference>
<keyword evidence="2" id="KW-1185">Reference proteome</keyword>
<sequence length="70" mass="7884">MKYRTEKHIVGDDGKRFRVGDTVSFYHPNGAGCCGVQITKITDTGFHYSAGGRREKSVQYKDLEEIDSLN</sequence>
<proteinExistence type="predicted"/>